<evidence type="ECO:0000256" key="4">
    <source>
        <dbReference type="ARBA" id="ARBA00022989"/>
    </source>
</evidence>
<comment type="subcellular location">
    <subcellularLocation>
        <location evidence="1">Membrane</location>
        <topology evidence="1">Multi-pass membrane protein</topology>
    </subcellularLocation>
</comment>
<evidence type="ECO:0000256" key="5">
    <source>
        <dbReference type="ARBA" id="ARBA00023136"/>
    </source>
</evidence>
<dbReference type="Proteomes" id="UP000696573">
    <property type="component" value="Unassembled WGS sequence"/>
</dbReference>
<dbReference type="InterPro" id="IPR036259">
    <property type="entry name" value="MFS_trans_sf"/>
</dbReference>
<evidence type="ECO:0000256" key="3">
    <source>
        <dbReference type="ARBA" id="ARBA00022692"/>
    </source>
</evidence>
<dbReference type="PANTHER" id="PTHR43791">
    <property type="entry name" value="PERMEASE-RELATED"/>
    <property type="match status" value="1"/>
</dbReference>
<keyword evidence="3" id="KW-0812">Transmembrane</keyword>
<dbReference type="GO" id="GO:0098717">
    <property type="term" value="P:pantothenate import across plasma membrane"/>
    <property type="evidence" value="ECO:0007669"/>
    <property type="project" value="TreeGrafter"/>
</dbReference>
<comment type="caution">
    <text evidence="7">The sequence shown here is derived from an EMBL/GenBank/DDBJ whole genome shotgun (WGS) entry which is preliminary data.</text>
</comment>
<feature type="region of interest" description="Disordered" evidence="6">
    <location>
        <begin position="290"/>
        <end position="326"/>
    </location>
</feature>
<dbReference type="EMBL" id="CABFNQ020000709">
    <property type="protein sequence ID" value="CAH0025250.1"/>
    <property type="molecule type" value="Genomic_DNA"/>
</dbReference>
<gene>
    <name evidence="7" type="ORF">CRHIZ90672A_00015784</name>
</gene>
<reference evidence="7" key="1">
    <citation type="submission" date="2021-10" db="EMBL/GenBank/DDBJ databases">
        <authorList>
            <person name="Piombo E."/>
        </authorList>
    </citation>
    <scope>NUCLEOTIDE SEQUENCE</scope>
</reference>
<dbReference type="Pfam" id="PF07690">
    <property type="entry name" value="MFS_1"/>
    <property type="match status" value="1"/>
</dbReference>
<organism evidence="7 8">
    <name type="scientific">Clonostachys rhizophaga</name>
    <dbReference type="NCBI Taxonomy" id="160324"/>
    <lineage>
        <taxon>Eukaryota</taxon>
        <taxon>Fungi</taxon>
        <taxon>Dikarya</taxon>
        <taxon>Ascomycota</taxon>
        <taxon>Pezizomycotina</taxon>
        <taxon>Sordariomycetes</taxon>
        <taxon>Hypocreomycetidae</taxon>
        <taxon>Hypocreales</taxon>
        <taxon>Bionectriaceae</taxon>
        <taxon>Clonostachys</taxon>
    </lineage>
</organism>
<accession>A0A9N9VJV9</accession>
<sequence>MGAKLHGLRVAVWGEAPETPEERKTKTLTVLRTYCCVAFFFNYLDRAVLGNAYVSGMKEDVNLTGNQYNILVTCLSVGYIIGQVPHGLVIQKVAPRIWFPLMTVVWALLTMACAATKSFCLAIKLGASLPELPSVHVSLGALSWSCILKTRSSSVEEYARSGTAKLLAPVNWRPRAFADQTEGFYGNGALNVICEMPASTIRQAASDFYVLGQITTGLDESFSHVDEEFVTKRLKLFKAADPKGTYINMDFNDEAQIAFNTWRYFVADTVWGLPGLDVTDSSGKPTCVRKFQKGRSSRKSRKERWSSLTGDSADGGMLRTECSSAS</sequence>
<evidence type="ECO:0000256" key="1">
    <source>
        <dbReference type="ARBA" id="ARBA00004141"/>
    </source>
</evidence>
<protein>
    <submittedName>
        <fullName evidence="7">Uncharacterized protein</fullName>
    </submittedName>
</protein>
<feature type="compositionally biased region" description="Basic residues" evidence="6">
    <location>
        <begin position="290"/>
        <end position="302"/>
    </location>
</feature>
<keyword evidence="4" id="KW-1133">Transmembrane helix</keyword>
<proteinExistence type="predicted"/>
<dbReference type="AlphaFoldDB" id="A0A9N9VJV9"/>
<evidence type="ECO:0000313" key="8">
    <source>
        <dbReference type="Proteomes" id="UP000696573"/>
    </source>
</evidence>
<keyword evidence="8" id="KW-1185">Reference proteome</keyword>
<dbReference type="Gene3D" id="3.30.559.10">
    <property type="entry name" value="Chloramphenicol acetyltransferase-like domain"/>
    <property type="match status" value="1"/>
</dbReference>
<evidence type="ECO:0000256" key="6">
    <source>
        <dbReference type="SAM" id="MobiDB-lite"/>
    </source>
</evidence>
<name>A0A9N9VJV9_9HYPO</name>
<keyword evidence="5" id="KW-0472">Membrane</keyword>
<dbReference type="SUPFAM" id="SSF103473">
    <property type="entry name" value="MFS general substrate transporter"/>
    <property type="match status" value="1"/>
</dbReference>
<dbReference type="OrthoDB" id="3639251at2759"/>
<evidence type="ECO:0000313" key="7">
    <source>
        <dbReference type="EMBL" id="CAH0025250.1"/>
    </source>
</evidence>
<dbReference type="GO" id="GO:0015233">
    <property type="term" value="F:pantothenate transmembrane transporter activity"/>
    <property type="evidence" value="ECO:0007669"/>
    <property type="project" value="TreeGrafter"/>
</dbReference>
<evidence type="ECO:0000256" key="2">
    <source>
        <dbReference type="ARBA" id="ARBA00022448"/>
    </source>
</evidence>
<dbReference type="GO" id="GO:0005886">
    <property type="term" value="C:plasma membrane"/>
    <property type="evidence" value="ECO:0007669"/>
    <property type="project" value="TreeGrafter"/>
</dbReference>
<keyword evidence="2" id="KW-0813">Transport</keyword>
<dbReference type="InterPro" id="IPR023213">
    <property type="entry name" value="CAT-like_dom_sf"/>
</dbReference>
<dbReference type="PANTHER" id="PTHR43791:SF4">
    <property type="entry name" value="PANTOTHENATE TRANSPORTER FEN2"/>
    <property type="match status" value="1"/>
</dbReference>
<dbReference type="InterPro" id="IPR011701">
    <property type="entry name" value="MFS"/>
</dbReference>